<dbReference type="EMBL" id="CP045096">
    <property type="protein sequence ID" value="QFR02070.1"/>
    <property type="molecule type" value="Genomic_DNA"/>
</dbReference>
<accession>A0A5P8KHR0</accession>
<evidence type="ECO:0000313" key="2">
    <source>
        <dbReference type="Proteomes" id="UP000327294"/>
    </source>
</evidence>
<proteinExistence type="predicted"/>
<evidence type="ECO:0008006" key="3">
    <source>
        <dbReference type="Google" id="ProtNLM"/>
    </source>
</evidence>
<dbReference type="Proteomes" id="UP000327294">
    <property type="component" value="Chromosome"/>
</dbReference>
<dbReference type="RefSeq" id="WP_152173391.1">
    <property type="nucleotide sequence ID" value="NZ_CP045096.1"/>
</dbReference>
<keyword evidence="2" id="KW-1185">Reference proteome</keyword>
<dbReference type="InterPro" id="IPR009003">
    <property type="entry name" value="Peptidase_S1_PA"/>
</dbReference>
<organism evidence="1 2">
    <name type="scientific">Streptomyces phaeolivaceus</name>
    <dbReference type="NCBI Taxonomy" id="2653200"/>
    <lineage>
        <taxon>Bacteria</taxon>
        <taxon>Bacillati</taxon>
        <taxon>Actinomycetota</taxon>
        <taxon>Actinomycetes</taxon>
        <taxon>Kitasatosporales</taxon>
        <taxon>Streptomycetaceae</taxon>
        <taxon>Streptomyces</taxon>
    </lineage>
</organism>
<dbReference type="SUPFAM" id="SSF50494">
    <property type="entry name" value="Trypsin-like serine proteases"/>
    <property type="match status" value="1"/>
</dbReference>
<reference evidence="1 2" key="1">
    <citation type="submission" date="2019-10" db="EMBL/GenBank/DDBJ databases">
        <title>Streptomyces sp. strain GY16 isolated from leaves of Broussonetia papyrifera.</title>
        <authorList>
            <person name="Mo P."/>
        </authorList>
    </citation>
    <scope>NUCLEOTIDE SEQUENCE [LARGE SCALE GENOMIC DNA]</scope>
    <source>
        <strain evidence="1 2">GY16</strain>
    </source>
</reference>
<gene>
    <name evidence="1" type="ORF">F9278_44560</name>
</gene>
<sequence>MFDQKGINSEIHIVSVNQIRHDSDPATPLRIHIGPASTSRRVINRTSLFRWLTLGQPERAVIVKIDEARELRNQLVSRLLPPATHAWTRPAAHEPGGRITRSIGVGMSHRESGGYRLELRLEERDLREHPAVAALLSSARGEVNVEVTGRISALGARHNPYRSRHRPLRVGHSVGHGLVGAGTLGCFVRFLGQPGTVGVLSNNHVLAATNRGTIGDPIFQPGMLDSGCPNDRIGTLSHLVPLEERKENQLDVAAATLDPGIETMGNFLPEGVLEKVDEPSFDDDLLAKVGRSTGHTKGHLSATEVDLMQVEYRIGEAEFRYFNFSNVIEITGTHGFSFSAAGDSGSMVYSPRTRVGYAMIFAGNEVANRSYAMPLPAALHAVKAEPLNGTEDR</sequence>
<dbReference type="KEGG" id="sphv:F9278_44560"/>
<protein>
    <recommendedName>
        <fullName evidence="3">Trypsin-like peptidase domain-containing protein</fullName>
    </recommendedName>
</protein>
<dbReference type="AlphaFoldDB" id="A0A5P8KHR0"/>
<name>A0A5P8KHR0_9ACTN</name>
<evidence type="ECO:0000313" key="1">
    <source>
        <dbReference type="EMBL" id="QFR02070.1"/>
    </source>
</evidence>